<protein>
    <submittedName>
        <fullName evidence="2">Alpha/beta hydrolase</fullName>
    </submittedName>
</protein>
<comment type="caution">
    <text evidence="2">The sequence shown here is derived from an EMBL/GenBank/DDBJ whole genome shotgun (WGS) entry which is preliminary data.</text>
</comment>
<dbReference type="Proteomes" id="UP000718564">
    <property type="component" value="Unassembled WGS sequence"/>
</dbReference>
<dbReference type="PANTHER" id="PTHR43689">
    <property type="entry name" value="HYDROLASE"/>
    <property type="match status" value="1"/>
</dbReference>
<dbReference type="PRINTS" id="PR00111">
    <property type="entry name" value="ABHYDROLASE"/>
</dbReference>
<dbReference type="Gene3D" id="3.40.50.1820">
    <property type="entry name" value="alpha/beta hydrolase"/>
    <property type="match status" value="1"/>
</dbReference>
<evidence type="ECO:0000259" key="1">
    <source>
        <dbReference type="Pfam" id="PF00561"/>
    </source>
</evidence>
<dbReference type="Pfam" id="PF00561">
    <property type="entry name" value="Abhydrolase_1"/>
    <property type="match status" value="1"/>
</dbReference>
<dbReference type="GO" id="GO:0016787">
    <property type="term" value="F:hydrolase activity"/>
    <property type="evidence" value="ECO:0007669"/>
    <property type="project" value="UniProtKB-KW"/>
</dbReference>
<dbReference type="InterPro" id="IPR029058">
    <property type="entry name" value="AB_hydrolase_fold"/>
</dbReference>
<feature type="domain" description="AB hydrolase-1" evidence="1">
    <location>
        <begin position="52"/>
        <end position="283"/>
    </location>
</feature>
<evidence type="ECO:0000313" key="2">
    <source>
        <dbReference type="EMBL" id="NMG19654.1"/>
    </source>
</evidence>
<keyword evidence="2" id="KW-0378">Hydrolase</keyword>
<sequence>MFPTFLPTTVGELTEPSSITLAQSIEQIALTTPLSTQPITTTYVRQGSGGTPLLLIHGFDGSVLEFRRLVPLLALQNQTWAVDLLGFGFTDRPVGVKFSPVSIKTHLYYFWKTLINKPIILVGASMGGAAAIDFTLTYPEVVQKLVLIDSAGLTGGSPLSKLMIPPLDYWATQFLRSPKVRASISRTAYKNRELASLDAQLCAALHLECSDWHKALIAFTKSGGYSAFRFKKLAEIVQPTLILWGDSDRILGIRDANRFKLAIPNSKLIWIKDCGHVPHLEQPQITAQHILDFRDDHLHKLV</sequence>
<keyword evidence="3" id="KW-1185">Reference proteome</keyword>
<evidence type="ECO:0000313" key="3">
    <source>
        <dbReference type="Proteomes" id="UP000718564"/>
    </source>
</evidence>
<organism evidence="2 3">
    <name type="scientific">Brasilonema bromeliae SPC951</name>
    <dbReference type="NCBI Taxonomy" id="385972"/>
    <lineage>
        <taxon>Bacteria</taxon>
        <taxon>Bacillati</taxon>
        <taxon>Cyanobacteriota</taxon>
        <taxon>Cyanophyceae</taxon>
        <taxon>Nostocales</taxon>
        <taxon>Scytonemataceae</taxon>
        <taxon>Brasilonema</taxon>
        <taxon>Bromeliae group (in: Brasilonema)</taxon>
    </lineage>
</organism>
<accession>A0ABX1P5V0</accession>
<dbReference type="InterPro" id="IPR000073">
    <property type="entry name" value="AB_hydrolase_1"/>
</dbReference>
<name>A0ABX1P5V0_9CYAN</name>
<dbReference type="RefSeq" id="WP_169154922.1">
    <property type="nucleotide sequence ID" value="NZ_CAWPJE010000014.1"/>
</dbReference>
<dbReference type="EMBL" id="QMEB01000053">
    <property type="protein sequence ID" value="NMG19654.1"/>
    <property type="molecule type" value="Genomic_DNA"/>
</dbReference>
<dbReference type="InterPro" id="IPR000639">
    <property type="entry name" value="Epox_hydrolase-like"/>
</dbReference>
<dbReference type="SUPFAM" id="SSF53474">
    <property type="entry name" value="alpha/beta-Hydrolases"/>
    <property type="match status" value="1"/>
</dbReference>
<dbReference type="PRINTS" id="PR00412">
    <property type="entry name" value="EPOXHYDRLASE"/>
</dbReference>
<reference evidence="2 3" key="1">
    <citation type="submission" date="2018-06" db="EMBL/GenBank/DDBJ databases">
        <title>Comparative genomics of Brasilonema spp. strains.</title>
        <authorList>
            <person name="Alvarenga D.O."/>
            <person name="Fiore M.F."/>
            <person name="Varani A.M."/>
        </authorList>
    </citation>
    <scope>NUCLEOTIDE SEQUENCE [LARGE SCALE GENOMIC DNA]</scope>
    <source>
        <strain evidence="2 3">SPC951</strain>
    </source>
</reference>
<dbReference type="PANTHER" id="PTHR43689:SF8">
    <property type="entry name" value="ALPHA_BETA-HYDROLASES SUPERFAMILY PROTEIN"/>
    <property type="match status" value="1"/>
</dbReference>
<proteinExistence type="predicted"/>
<gene>
    <name evidence="2" type="ORF">DP116_09345</name>
</gene>